<sequence>MGFNVKNVSVKDVHRGNVAGDSKNDPPMEAASLTAQVIILNHPGQISAGCAPVLDYTAHIACKFAELKEKIDRHAGKKLEDGPKFLKSGDAAIVDMVPGKPMCVENFSDSPPLGHFAVRDMRQTVAVGVIKAVDREAAGAGKVTKSAQKAQKAK</sequence>
<evidence type="ECO:0000313" key="8">
    <source>
        <dbReference type="Proteomes" id="UP001166674"/>
    </source>
</evidence>
<protein>
    <submittedName>
        <fullName evidence="7">Elongation factor 1-alpha 1</fullName>
    </submittedName>
</protein>
<evidence type="ECO:0000256" key="4">
    <source>
        <dbReference type="ARBA" id="ARBA00022917"/>
    </source>
</evidence>
<evidence type="ECO:0000256" key="3">
    <source>
        <dbReference type="ARBA" id="ARBA00022768"/>
    </source>
</evidence>
<evidence type="ECO:0000256" key="5">
    <source>
        <dbReference type="ARBA" id="ARBA00023134"/>
    </source>
</evidence>
<dbReference type="GO" id="GO:0003746">
    <property type="term" value="F:translation elongation factor activity"/>
    <property type="evidence" value="ECO:0007669"/>
    <property type="project" value="UniProtKB-KW"/>
</dbReference>
<dbReference type="Proteomes" id="UP001166674">
    <property type="component" value="Unassembled WGS sequence"/>
</dbReference>
<keyword evidence="4" id="KW-0648">Protein biosynthesis</keyword>
<dbReference type="AlphaFoldDB" id="A0AA41N3C8"/>
<reference evidence="7" key="1">
    <citation type="submission" date="2020-03" db="EMBL/GenBank/DDBJ databases">
        <title>Studies in the Genomics of Life Span.</title>
        <authorList>
            <person name="Glass D."/>
        </authorList>
    </citation>
    <scope>NUCLEOTIDE SEQUENCE</scope>
    <source>
        <strain evidence="7">SUZIE</strain>
        <tissue evidence="7">Muscle</tissue>
    </source>
</reference>
<dbReference type="GO" id="GO:0005525">
    <property type="term" value="F:GTP binding"/>
    <property type="evidence" value="ECO:0007669"/>
    <property type="project" value="UniProtKB-KW"/>
</dbReference>
<dbReference type="InterPro" id="IPR009001">
    <property type="entry name" value="Transl_elong_EF1A/Init_IF2_C"/>
</dbReference>
<evidence type="ECO:0000256" key="1">
    <source>
        <dbReference type="ARBA" id="ARBA00007249"/>
    </source>
</evidence>
<comment type="similarity">
    <text evidence="1">Belongs to the TRAFAC class translation factor GTPase superfamily. Classic translation factor GTPase family. EF-Tu/EF-1A subfamily.</text>
</comment>
<dbReference type="PANTHER" id="PTHR44830:SF1">
    <property type="entry name" value="TR-TYPE G DOMAIN-CONTAINING PROTEIN"/>
    <property type="match status" value="1"/>
</dbReference>
<dbReference type="PANTHER" id="PTHR44830">
    <property type="entry name" value="ELONGATION FACTOR 1 ALPHA"/>
    <property type="match status" value="1"/>
</dbReference>
<gene>
    <name evidence="7" type="ORF">SUZIE_170960</name>
</gene>
<dbReference type="Gene3D" id="2.40.30.10">
    <property type="entry name" value="Translation factors"/>
    <property type="match status" value="1"/>
</dbReference>
<keyword evidence="2" id="KW-0547">Nucleotide-binding</keyword>
<keyword evidence="5" id="KW-0342">GTP-binding</keyword>
<evidence type="ECO:0000259" key="6">
    <source>
        <dbReference type="Pfam" id="PF22594"/>
    </source>
</evidence>
<proteinExistence type="inferred from homology"/>
<dbReference type="CDD" id="cd03705">
    <property type="entry name" value="EF1_alpha_III"/>
    <property type="match status" value="1"/>
</dbReference>
<dbReference type="Pfam" id="PF22594">
    <property type="entry name" value="GTP-eEF1A_C"/>
    <property type="match status" value="1"/>
</dbReference>
<dbReference type="InterPro" id="IPR054696">
    <property type="entry name" value="GTP-eEF1A_C"/>
</dbReference>
<feature type="domain" description="GTP-eEF1A C-terminal" evidence="6">
    <location>
        <begin position="33"/>
        <end position="131"/>
    </location>
</feature>
<accession>A0AA41N3C8</accession>
<keyword evidence="8" id="KW-1185">Reference proteome</keyword>
<dbReference type="FunFam" id="2.40.30.10:FF:000005">
    <property type="entry name" value="Elongation factor 1-alpha"/>
    <property type="match status" value="1"/>
</dbReference>
<comment type="caution">
    <text evidence="7">The sequence shown here is derived from an EMBL/GenBank/DDBJ whole genome shotgun (WGS) entry which is preliminary data.</text>
</comment>
<dbReference type="EMBL" id="JAATJV010384967">
    <property type="protein sequence ID" value="MBZ3883042.1"/>
    <property type="molecule type" value="Genomic_DNA"/>
</dbReference>
<evidence type="ECO:0000256" key="2">
    <source>
        <dbReference type="ARBA" id="ARBA00022741"/>
    </source>
</evidence>
<keyword evidence="3 7" id="KW-0251">Elongation factor</keyword>
<dbReference type="SUPFAM" id="SSF50465">
    <property type="entry name" value="EF-Tu/eEF-1alpha/eIF2-gamma C-terminal domain"/>
    <property type="match status" value="1"/>
</dbReference>
<name>A0AA41N3C8_SCICA</name>
<organism evidence="7 8">
    <name type="scientific">Sciurus carolinensis</name>
    <name type="common">Eastern gray squirrel</name>
    <dbReference type="NCBI Taxonomy" id="30640"/>
    <lineage>
        <taxon>Eukaryota</taxon>
        <taxon>Metazoa</taxon>
        <taxon>Chordata</taxon>
        <taxon>Craniata</taxon>
        <taxon>Vertebrata</taxon>
        <taxon>Euteleostomi</taxon>
        <taxon>Mammalia</taxon>
        <taxon>Eutheria</taxon>
        <taxon>Euarchontoglires</taxon>
        <taxon>Glires</taxon>
        <taxon>Rodentia</taxon>
        <taxon>Sciuromorpha</taxon>
        <taxon>Sciuridae</taxon>
        <taxon>Sciurinae</taxon>
        <taxon>Sciurini</taxon>
        <taxon>Sciurus</taxon>
    </lineage>
</organism>
<evidence type="ECO:0000313" key="7">
    <source>
        <dbReference type="EMBL" id="MBZ3883042.1"/>
    </source>
</evidence>